<organism evidence="2 3">
    <name type="scientific">Streptomyces viridosporus (strain ATCC 14672 / DSM 40746 / JCM 4963 / KCTC 9882 / NRRL B-12104 / FH 1290)</name>
    <name type="common">Streptomyces ghanaensis</name>
    <dbReference type="NCBI Taxonomy" id="566461"/>
    <lineage>
        <taxon>Bacteria</taxon>
        <taxon>Bacillati</taxon>
        <taxon>Actinomycetota</taxon>
        <taxon>Actinomycetes</taxon>
        <taxon>Kitasatosporales</taxon>
        <taxon>Streptomycetaceae</taxon>
        <taxon>Streptomyces</taxon>
    </lineage>
</organism>
<accession>D5ZS63</accession>
<feature type="region of interest" description="Disordered" evidence="1">
    <location>
        <begin position="1"/>
        <end position="59"/>
    </location>
</feature>
<dbReference type="EMBL" id="DS999641">
    <property type="protein sequence ID" value="EFE68549.2"/>
    <property type="molecule type" value="Genomic_DNA"/>
</dbReference>
<evidence type="ECO:0000313" key="3">
    <source>
        <dbReference type="Proteomes" id="UP000003824"/>
    </source>
</evidence>
<feature type="compositionally biased region" description="Basic residues" evidence="1">
    <location>
        <begin position="96"/>
        <end position="111"/>
    </location>
</feature>
<evidence type="ECO:0000313" key="2">
    <source>
        <dbReference type="EMBL" id="EFE68549.2"/>
    </source>
</evidence>
<evidence type="ECO:0000256" key="1">
    <source>
        <dbReference type="SAM" id="MobiDB-lite"/>
    </source>
</evidence>
<dbReference type="Proteomes" id="UP000003824">
    <property type="component" value="Unassembled WGS sequence"/>
</dbReference>
<gene>
    <name evidence="2" type="ORF">SSFG_03792</name>
</gene>
<reference evidence="3" key="1">
    <citation type="submission" date="2008-12" db="EMBL/GenBank/DDBJ databases">
        <title>Annotation of Streptomyces ghanaensis ATCC 14672.</title>
        <authorList>
            <consortium name="The Broad Institute Genome Sequencing Platform"/>
            <consortium name="Broad Institute Microbial Sequencing Center"/>
            <person name="Fischbach M."/>
            <person name="Ward D."/>
            <person name="Young S."/>
            <person name="Kodira C.D."/>
            <person name="Zeng Q."/>
            <person name="Koehrsen M."/>
            <person name="Godfrey P."/>
            <person name="Alvarado L."/>
            <person name="Berlin A.M."/>
            <person name="Borenstein D."/>
            <person name="Chen Z."/>
            <person name="Engels R."/>
            <person name="Freedman E."/>
            <person name="Gellesch M."/>
            <person name="Goldberg J."/>
            <person name="Griggs A."/>
            <person name="Gujja S."/>
            <person name="Heiman D.I."/>
            <person name="Hepburn T.A."/>
            <person name="Howarth C."/>
            <person name="Jen D."/>
            <person name="Larson L."/>
            <person name="Lewis B."/>
            <person name="Mehta T."/>
            <person name="Park D."/>
            <person name="Pearson M."/>
            <person name="Roberts A."/>
            <person name="Saif S."/>
            <person name="Shea T.D."/>
            <person name="Shenoy N."/>
            <person name="Sisk P."/>
            <person name="Stolte C."/>
            <person name="Sykes S.N."/>
            <person name="Walk T."/>
            <person name="White J."/>
            <person name="Yandava C."/>
            <person name="Straight P."/>
            <person name="Clardy J."/>
            <person name="Hung D."/>
            <person name="Kolter R."/>
            <person name="Mekalanos J."/>
            <person name="Walker S."/>
            <person name="Walsh C.T."/>
            <person name="Wieland B.L.C."/>
            <person name="Ilzarbe M."/>
            <person name="Galagan J."/>
            <person name="Nusbaum C."/>
            <person name="Birren B."/>
        </authorList>
    </citation>
    <scope>NUCLEOTIDE SEQUENCE [LARGE SCALE GENOMIC DNA]</scope>
    <source>
        <strain evidence="3">ATCC 14672 / DSM 40746 / JCM 4963 / KCTC 9882 / NRRL B-12104 / FH 1290</strain>
    </source>
</reference>
<sequence>MCAPSHAPRRIHHPGANAPPVAGRSPSVAVQPSPPLRRECAPSTRPQNHQRALNCRGRHGISREQRGSIFGQIGSAAHVPNTLRTCSAHRWTVARSGRRRTPPGPFRRPRG</sequence>
<proteinExistence type="predicted"/>
<dbReference type="AlphaFoldDB" id="D5ZS63"/>
<name>D5ZS63_STRV1</name>
<feature type="region of interest" description="Disordered" evidence="1">
    <location>
        <begin position="90"/>
        <end position="111"/>
    </location>
</feature>
<protein>
    <submittedName>
        <fullName evidence="2">Predicted protein</fullName>
    </submittedName>
</protein>